<proteinExistence type="predicted"/>
<gene>
    <name evidence="2" type="ORF">OVN521_LOCUS51249</name>
</gene>
<comment type="caution">
    <text evidence="2">The sequence shown here is derived from an EMBL/GenBank/DDBJ whole genome shotgun (WGS) entry which is preliminary data.</text>
</comment>
<dbReference type="Proteomes" id="UP000663866">
    <property type="component" value="Unassembled WGS sequence"/>
</dbReference>
<name>A0A821N7N0_9BILA</name>
<dbReference type="AlphaFoldDB" id="A0A821N7N0"/>
<sequence>SRLNSSPSIRSTNKNILESTTESSNGVSRKNRSTSVPTNKRVKFLRQDYDQEENFRSNKSSNMIFID</sequence>
<feature type="non-terminal residue" evidence="2">
    <location>
        <position position="1"/>
    </location>
</feature>
<dbReference type="EMBL" id="CAJOBG010122223">
    <property type="protein sequence ID" value="CAF4783109.1"/>
    <property type="molecule type" value="Genomic_DNA"/>
</dbReference>
<organism evidence="2 3">
    <name type="scientific">Rotaria magnacalcarata</name>
    <dbReference type="NCBI Taxonomy" id="392030"/>
    <lineage>
        <taxon>Eukaryota</taxon>
        <taxon>Metazoa</taxon>
        <taxon>Spiralia</taxon>
        <taxon>Gnathifera</taxon>
        <taxon>Rotifera</taxon>
        <taxon>Eurotatoria</taxon>
        <taxon>Bdelloidea</taxon>
        <taxon>Philodinida</taxon>
        <taxon>Philodinidae</taxon>
        <taxon>Rotaria</taxon>
    </lineage>
</organism>
<protein>
    <submittedName>
        <fullName evidence="2">Uncharacterized protein</fullName>
    </submittedName>
</protein>
<evidence type="ECO:0000313" key="3">
    <source>
        <dbReference type="Proteomes" id="UP000663866"/>
    </source>
</evidence>
<accession>A0A821N7N0</accession>
<feature type="compositionally biased region" description="Polar residues" evidence="1">
    <location>
        <begin position="1"/>
        <end position="38"/>
    </location>
</feature>
<evidence type="ECO:0000256" key="1">
    <source>
        <dbReference type="SAM" id="MobiDB-lite"/>
    </source>
</evidence>
<evidence type="ECO:0000313" key="2">
    <source>
        <dbReference type="EMBL" id="CAF4783109.1"/>
    </source>
</evidence>
<reference evidence="2" key="1">
    <citation type="submission" date="2021-02" db="EMBL/GenBank/DDBJ databases">
        <authorList>
            <person name="Nowell W R."/>
        </authorList>
    </citation>
    <scope>NUCLEOTIDE SEQUENCE</scope>
</reference>
<feature type="region of interest" description="Disordered" evidence="1">
    <location>
        <begin position="1"/>
        <end position="45"/>
    </location>
</feature>
<keyword evidence="3" id="KW-1185">Reference proteome</keyword>